<dbReference type="HAMAP" id="MF_00055">
    <property type="entry name" value="MEMO1"/>
    <property type="match status" value="1"/>
</dbReference>
<evidence type="ECO:0000256" key="2">
    <source>
        <dbReference type="HAMAP-Rule" id="MF_00055"/>
    </source>
</evidence>
<dbReference type="KEGG" id="meme:HYG87_09350"/>
<name>A0A8T8K8P2_9EURY</name>
<dbReference type="CDD" id="cd07361">
    <property type="entry name" value="MEMO_like"/>
    <property type="match status" value="1"/>
</dbReference>
<evidence type="ECO:0000313" key="3">
    <source>
        <dbReference type="EMBL" id="QUH23945.1"/>
    </source>
</evidence>
<evidence type="ECO:0000256" key="1">
    <source>
        <dbReference type="ARBA" id="ARBA00006315"/>
    </source>
</evidence>
<keyword evidence="4" id="KW-1185">Reference proteome</keyword>
<evidence type="ECO:0000313" key="4">
    <source>
        <dbReference type="Proteomes" id="UP000681041"/>
    </source>
</evidence>
<protein>
    <recommendedName>
        <fullName evidence="2">MEMO1 family protein HYG87_09350</fullName>
    </recommendedName>
</protein>
<sequence length="279" mass="30631">MIRKPAVAGLFYESNPASLKKRIKWCFQHTLGPGKIPVKGHKHNIMGMVVPHAGYVYSGPVAAHAYYQLVEDGYPDTFVILCPNHTGMGSGVSTMVKGEWETPLGLVEIDQELASLMVSKSSIIDTNPQAHSQEHSCEVHLPFLQYFESDFKIVPVSMWMQDEETSLEIGESIATAAQELKRNIVIIASTDFTHYQPQKIAAHNDHLLLEAIARLDESQMYALIRQHNISMCGYGPVAATSIASKILGARSAEILKYATSGDITGDHSSVVGYGSLLFK</sequence>
<dbReference type="Gene3D" id="3.40.830.10">
    <property type="entry name" value="LigB-like"/>
    <property type="match status" value="1"/>
</dbReference>
<dbReference type="Pfam" id="PF01875">
    <property type="entry name" value="Memo"/>
    <property type="match status" value="1"/>
</dbReference>
<dbReference type="InterPro" id="IPR002737">
    <property type="entry name" value="MEMO1_fam"/>
</dbReference>
<comment type="similarity">
    <text evidence="1 2">Belongs to the MEMO1 family.</text>
</comment>
<dbReference type="GeneID" id="64820969"/>
<accession>A0A8T8K8P2</accession>
<dbReference type="RefSeq" id="WP_211532902.1">
    <property type="nucleotide sequence ID" value="NZ_CP058560.1"/>
</dbReference>
<dbReference type="NCBIfam" id="NF001987">
    <property type="entry name" value="PRK00782.1"/>
    <property type="match status" value="1"/>
</dbReference>
<gene>
    <name evidence="3" type="primary">amrB</name>
    <name evidence="3" type="ORF">HYG87_09350</name>
</gene>
<dbReference type="PANTHER" id="PTHR11060">
    <property type="entry name" value="PROTEIN MEMO1"/>
    <property type="match status" value="1"/>
</dbReference>
<dbReference type="OrthoDB" id="372162at2157"/>
<dbReference type="PANTHER" id="PTHR11060:SF0">
    <property type="entry name" value="PROTEIN MEMO1"/>
    <property type="match status" value="1"/>
</dbReference>
<dbReference type="EMBL" id="CP058560">
    <property type="protein sequence ID" value="QUH23945.1"/>
    <property type="molecule type" value="Genomic_DNA"/>
</dbReference>
<dbReference type="NCBIfam" id="TIGR04336">
    <property type="entry name" value="AmmeMemoSam_B"/>
    <property type="match status" value="1"/>
</dbReference>
<dbReference type="AlphaFoldDB" id="A0A8T8K8P2"/>
<reference evidence="3" key="1">
    <citation type="submission" date="2020-07" db="EMBL/GenBank/DDBJ databases">
        <title>Methanobacterium. sp. MethCan genome.</title>
        <authorList>
            <person name="Postec A."/>
            <person name="Quemeneur M."/>
        </authorList>
    </citation>
    <scope>NUCLEOTIDE SEQUENCE</scope>
    <source>
        <strain evidence="3">MethCAN</strain>
    </source>
</reference>
<proteinExistence type="inferred from homology"/>
<organism evidence="3 4">
    <name type="scientific">Methanobacterium alkalithermotolerans</name>
    <dbReference type="NCBI Taxonomy" id="2731220"/>
    <lineage>
        <taxon>Archaea</taxon>
        <taxon>Methanobacteriati</taxon>
        <taxon>Methanobacteriota</taxon>
        <taxon>Methanomada group</taxon>
        <taxon>Methanobacteria</taxon>
        <taxon>Methanobacteriales</taxon>
        <taxon>Methanobacteriaceae</taxon>
        <taxon>Methanobacterium</taxon>
    </lineage>
</organism>
<dbReference type="Proteomes" id="UP000681041">
    <property type="component" value="Chromosome"/>
</dbReference>